<dbReference type="Proteomes" id="UP000201838">
    <property type="component" value="Unassembled WGS sequence"/>
</dbReference>
<sequence length="156" mass="16994">MIDVRLTAVLLAVSSPVFAETVQTERVSYGMASNFFDPLSNNLIAYKTETKYDEFEQGEDDRLKLAAMHCFGSFVIVRGITSGGGNCTLTDVNGDRVLQAWRIDHVTLGKGYGTWSFIGGTGAHEGITGRGYFLNEETARSGIVKITTTGTVTWPE</sequence>
<keyword evidence="1" id="KW-0732">Signal</keyword>
<evidence type="ECO:0000256" key="1">
    <source>
        <dbReference type="SAM" id="SignalP"/>
    </source>
</evidence>
<evidence type="ECO:0008006" key="4">
    <source>
        <dbReference type="Google" id="ProtNLM"/>
    </source>
</evidence>
<dbReference type="RefSeq" id="WP_093972592.1">
    <property type="nucleotide sequence ID" value="NZ_FXXQ01000002.1"/>
</dbReference>
<dbReference type="AlphaFoldDB" id="A0A238IVU3"/>
<proteinExistence type="predicted"/>
<dbReference type="OrthoDB" id="8224528at2"/>
<reference evidence="2 3" key="1">
    <citation type="submission" date="2017-05" db="EMBL/GenBank/DDBJ databases">
        <authorList>
            <person name="Song R."/>
            <person name="Chenine A.L."/>
            <person name="Ruprecht R.M."/>
        </authorList>
    </citation>
    <scope>NUCLEOTIDE SEQUENCE [LARGE SCALE GENOMIC DNA]</scope>
    <source>
        <strain evidence="2 3">CECT 8489</strain>
    </source>
</reference>
<evidence type="ECO:0000313" key="2">
    <source>
        <dbReference type="EMBL" id="SMX22598.1"/>
    </source>
</evidence>
<keyword evidence="3" id="KW-1185">Reference proteome</keyword>
<dbReference type="EMBL" id="FXXQ01000002">
    <property type="protein sequence ID" value="SMX22598.1"/>
    <property type="molecule type" value="Genomic_DNA"/>
</dbReference>
<evidence type="ECO:0000313" key="3">
    <source>
        <dbReference type="Proteomes" id="UP000201838"/>
    </source>
</evidence>
<gene>
    <name evidence="2" type="ORF">BOA8489_00696</name>
</gene>
<accession>A0A238IVU3</accession>
<protein>
    <recommendedName>
        <fullName evidence="4">Allene oxide cyclase barrel-like domain-containing protein</fullName>
    </recommendedName>
</protein>
<feature type="chain" id="PRO_5012489289" description="Allene oxide cyclase barrel-like domain-containing protein" evidence="1">
    <location>
        <begin position="20"/>
        <end position="156"/>
    </location>
</feature>
<name>A0A238IVU3_9RHOB</name>
<organism evidence="2 3">
    <name type="scientific">Boseongicola aestuarii</name>
    <dbReference type="NCBI Taxonomy" id="1470561"/>
    <lineage>
        <taxon>Bacteria</taxon>
        <taxon>Pseudomonadati</taxon>
        <taxon>Pseudomonadota</taxon>
        <taxon>Alphaproteobacteria</taxon>
        <taxon>Rhodobacterales</taxon>
        <taxon>Paracoccaceae</taxon>
        <taxon>Boseongicola</taxon>
    </lineage>
</organism>
<feature type="signal peptide" evidence="1">
    <location>
        <begin position="1"/>
        <end position="19"/>
    </location>
</feature>